<dbReference type="PANTHER" id="PTHR15452:SF5">
    <property type="entry name" value="LEUKOCYTE-SPECIFIC TRANSCRIPT 1 PROTEIN"/>
    <property type="match status" value="1"/>
</dbReference>
<dbReference type="Pfam" id="PF05083">
    <property type="entry name" value="LST1"/>
    <property type="match status" value="1"/>
</dbReference>
<evidence type="ECO:0000313" key="3">
    <source>
        <dbReference type="Proteomes" id="UP000694422"/>
    </source>
</evidence>
<reference evidence="2" key="1">
    <citation type="submission" date="2025-08" db="UniProtKB">
        <authorList>
            <consortium name="Ensembl"/>
        </authorList>
    </citation>
    <scope>IDENTIFICATION</scope>
</reference>
<evidence type="ECO:0000313" key="2">
    <source>
        <dbReference type="Ensembl" id="ENSSDAP00000024911.1"/>
    </source>
</evidence>
<evidence type="ECO:0000256" key="1">
    <source>
        <dbReference type="SAM" id="MobiDB-lite"/>
    </source>
</evidence>
<feature type="compositionally biased region" description="Basic and acidic residues" evidence="1">
    <location>
        <begin position="7"/>
        <end position="16"/>
    </location>
</feature>
<proteinExistence type="predicted"/>
<protein>
    <submittedName>
        <fullName evidence="2">Uncharacterized protein</fullName>
    </submittedName>
</protein>
<accession>A0A8C9QIP0</accession>
<dbReference type="InterPro" id="IPR007775">
    <property type="entry name" value="Leukocyte-sp_tscrpt_1_LST1"/>
</dbReference>
<dbReference type="GO" id="GO:0016358">
    <property type="term" value="P:dendrite development"/>
    <property type="evidence" value="ECO:0007669"/>
    <property type="project" value="TreeGrafter"/>
</dbReference>
<dbReference type="GO" id="GO:0000902">
    <property type="term" value="P:cell morphogenesis"/>
    <property type="evidence" value="ECO:0007669"/>
    <property type="project" value="InterPro"/>
</dbReference>
<sequence length="114" mass="12356">MPTTNQEDVKAEERNRPSNTYPSSLQGALSSTMGCWAWEGSCSCLWSLCSPASVCSVGEVSPSFISSVTYNQELHYASLQRLPILGSDQVEGEAEGMKEDHSTDYACIAKNKPS</sequence>
<dbReference type="AlphaFoldDB" id="A0A8C9QIP0"/>
<name>A0A8C9QIP0_SPEDA</name>
<organism evidence="2 3">
    <name type="scientific">Spermophilus dauricus</name>
    <name type="common">Daurian ground squirrel</name>
    <dbReference type="NCBI Taxonomy" id="99837"/>
    <lineage>
        <taxon>Eukaryota</taxon>
        <taxon>Metazoa</taxon>
        <taxon>Chordata</taxon>
        <taxon>Craniata</taxon>
        <taxon>Vertebrata</taxon>
        <taxon>Euteleostomi</taxon>
        <taxon>Mammalia</taxon>
        <taxon>Eutheria</taxon>
        <taxon>Euarchontoglires</taxon>
        <taxon>Glires</taxon>
        <taxon>Rodentia</taxon>
        <taxon>Sciuromorpha</taxon>
        <taxon>Sciuridae</taxon>
        <taxon>Xerinae</taxon>
        <taxon>Marmotini</taxon>
        <taxon>Spermophilus</taxon>
    </lineage>
</organism>
<dbReference type="GO" id="GO:0006955">
    <property type="term" value="P:immune response"/>
    <property type="evidence" value="ECO:0007669"/>
    <property type="project" value="InterPro"/>
</dbReference>
<dbReference type="Ensembl" id="ENSSDAT00000028488.1">
    <property type="protein sequence ID" value="ENSSDAP00000024911.1"/>
    <property type="gene ID" value="ENSSDAG00000022665.1"/>
</dbReference>
<reference evidence="2" key="2">
    <citation type="submission" date="2025-09" db="UniProtKB">
        <authorList>
            <consortium name="Ensembl"/>
        </authorList>
    </citation>
    <scope>IDENTIFICATION</scope>
</reference>
<dbReference type="GO" id="GO:0016020">
    <property type="term" value="C:membrane"/>
    <property type="evidence" value="ECO:0007669"/>
    <property type="project" value="InterPro"/>
</dbReference>
<keyword evidence="3" id="KW-1185">Reference proteome</keyword>
<dbReference type="PANTHER" id="PTHR15452">
    <property type="entry name" value="LEUKOCYTE-SPECIFIC TRANSCRIPT 1 PROTEIN"/>
    <property type="match status" value="1"/>
</dbReference>
<dbReference type="Proteomes" id="UP000694422">
    <property type="component" value="Unplaced"/>
</dbReference>
<feature type="region of interest" description="Disordered" evidence="1">
    <location>
        <begin position="1"/>
        <end position="23"/>
    </location>
</feature>